<protein>
    <submittedName>
        <fullName evidence="8">Major facilitator superfamily domain-containing protein</fullName>
    </submittedName>
</protein>
<keyword evidence="9" id="KW-1185">Reference proteome</keyword>
<evidence type="ECO:0000256" key="6">
    <source>
        <dbReference type="SAM" id="Phobius"/>
    </source>
</evidence>
<feature type="region of interest" description="Disordered" evidence="5">
    <location>
        <begin position="1"/>
        <end position="39"/>
    </location>
</feature>
<dbReference type="PROSITE" id="PS50850">
    <property type="entry name" value="MFS"/>
    <property type="match status" value="1"/>
</dbReference>
<dbReference type="GeneID" id="85330145"/>
<feature type="transmembrane region" description="Helical" evidence="6">
    <location>
        <begin position="405"/>
        <end position="432"/>
    </location>
</feature>
<dbReference type="InterPro" id="IPR020846">
    <property type="entry name" value="MFS_dom"/>
</dbReference>
<feature type="region of interest" description="Disordered" evidence="5">
    <location>
        <begin position="560"/>
        <end position="580"/>
    </location>
</feature>
<evidence type="ECO:0000256" key="5">
    <source>
        <dbReference type="SAM" id="MobiDB-lite"/>
    </source>
</evidence>
<dbReference type="Gene3D" id="1.20.1720.10">
    <property type="entry name" value="Multidrug resistance protein D"/>
    <property type="match status" value="1"/>
</dbReference>
<keyword evidence="4 6" id="KW-0472">Membrane</keyword>
<gene>
    <name evidence="8" type="ORF">B0T26DRAFT_793052</name>
</gene>
<dbReference type="PANTHER" id="PTHR23501:SF43">
    <property type="entry name" value="MULTIDRUG TRANSPORTER, PUTATIVE (AFU_ORTHOLOGUE AFUA_6G03040)-RELATED"/>
    <property type="match status" value="1"/>
</dbReference>
<dbReference type="GO" id="GO:0005886">
    <property type="term" value="C:plasma membrane"/>
    <property type="evidence" value="ECO:0007669"/>
    <property type="project" value="TreeGrafter"/>
</dbReference>
<dbReference type="InterPro" id="IPR036259">
    <property type="entry name" value="MFS_trans_sf"/>
</dbReference>
<evidence type="ECO:0000313" key="9">
    <source>
        <dbReference type="Proteomes" id="UP001172101"/>
    </source>
</evidence>
<sequence>MTLSYPNPSLSEMAEGSERLGSTVDEASQEQARTPSPSMSTPIRRILLTVIILSGLMFSCLDTSIVSTALFTISVDFDNYQDAPWTILGYLLTYMSFAVGLSKLSDIYGRRNLLAVSWVLFSGFSIWCALAGNMNQLIAARALQGIGGSGLYSLAQVCLIEQGPNRPEVVGALVGITLSISYILGPLLGGAISNWTWRGVFWINVPFGTVALIGIYTLWPEERRKKYDAWTAISKIDFIGNMLLVVASILLVFSIQEGGSFVWSWSSPVIIWSLVVSGVCWVLLALWESYLFYGKCQVIQPIFPLRLAMGRVYLSGLIVTLLTGFVYISLVIKIPERLQVIYGDNALQAGIHLLPLLGPCAFGSFLGGVLSKKQNLTSQTLMAGCALQALGIGLVYGLAQPESRLHLLLGFTAIYGLGVGLCFSACTIIAAIEARFADFAAAQGAVAQARVFGGALGLAACTIVFNENLRRALGSSSPSSSGGGLTDEQQLGQIQHGPVVLAPQASGVADSVIRRVHLAAFKEEMLVMTVFAVVAVVVSLVTYKSKPALVAQTIAHHKESASRASDTELETTSSVRSLIR</sequence>
<feature type="compositionally biased region" description="Polar residues" evidence="5">
    <location>
        <begin position="570"/>
        <end position="580"/>
    </location>
</feature>
<evidence type="ECO:0000259" key="7">
    <source>
        <dbReference type="PROSITE" id="PS50850"/>
    </source>
</evidence>
<dbReference type="Proteomes" id="UP001172101">
    <property type="component" value="Unassembled WGS sequence"/>
</dbReference>
<feature type="domain" description="Major facilitator superfamily (MFS) profile" evidence="7">
    <location>
        <begin position="48"/>
        <end position="547"/>
    </location>
</feature>
<comment type="subcellular location">
    <subcellularLocation>
        <location evidence="1">Membrane</location>
        <topology evidence="1">Multi-pass membrane protein</topology>
    </subcellularLocation>
</comment>
<organism evidence="8 9">
    <name type="scientific">Lasiosphaeria miniovina</name>
    <dbReference type="NCBI Taxonomy" id="1954250"/>
    <lineage>
        <taxon>Eukaryota</taxon>
        <taxon>Fungi</taxon>
        <taxon>Dikarya</taxon>
        <taxon>Ascomycota</taxon>
        <taxon>Pezizomycotina</taxon>
        <taxon>Sordariomycetes</taxon>
        <taxon>Sordariomycetidae</taxon>
        <taxon>Sordariales</taxon>
        <taxon>Lasiosphaeriaceae</taxon>
        <taxon>Lasiosphaeria</taxon>
    </lineage>
</organism>
<dbReference type="PANTHER" id="PTHR23501">
    <property type="entry name" value="MAJOR FACILITATOR SUPERFAMILY"/>
    <property type="match status" value="1"/>
</dbReference>
<dbReference type="PROSITE" id="PS00216">
    <property type="entry name" value="SUGAR_TRANSPORT_1"/>
    <property type="match status" value="1"/>
</dbReference>
<keyword evidence="2 6" id="KW-0812">Transmembrane</keyword>
<feature type="transmembrane region" description="Helical" evidence="6">
    <location>
        <begin position="138"/>
        <end position="160"/>
    </location>
</feature>
<reference evidence="8" key="1">
    <citation type="submission" date="2023-06" db="EMBL/GenBank/DDBJ databases">
        <title>Genome-scale phylogeny and comparative genomics of the fungal order Sordariales.</title>
        <authorList>
            <consortium name="Lawrence Berkeley National Laboratory"/>
            <person name="Hensen N."/>
            <person name="Bonometti L."/>
            <person name="Westerberg I."/>
            <person name="Brannstrom I.O."/>
            <person name="Guillou S."/>
            <person name="Cros-Aarteil S."/>
            <person name="Calhoun S."/>
            <person name="Haridas S."/>
            <person name="Kuo A."/>
            <person name="Mondo S."/>
            <person name="Pangilinan J."/>
            <person name="Riley R."/>
            <person name="LaButti K."/>
            <person name="Andreopoulos B."/>
            <person name="Lipzen A."/>
            <person name="Chen C."/>
            <person name="Yanf M."/>
            <person name="Daum C."/>
            <person name="Ng V."/>
            <person name="Clum A."/>
            <person name="Steindorff A."/>
            <person name="Ohm R."/>
            <person name="Martin F."/>
            <person name="Silar P."/>
            <person name="Natvig D."/>
            <person name="Lalanne C."/>
            <person name="Gautier V."/>
            <person name="Ament-velasquez S.L."/>
            <person name="Kruys A."/>
            <person name="Hutchinson M.I."/>
            <person name="Powell A.J."/>
            <person name="Barry K."/>
            <person name="Miller A.N."/>
            <person name="Grigoriev I.V."/>
            <person name="Debuchy R."/>
            <person name="Gladieux P."/>
            <person name="Thoren M.H."/>
            <person name="Johannesson H."/>
        </authorList>
    </citation>
    <scope>NUCLEOTIDE SEQUENCE</scope>
    <source>
        <strain evidence="8">SMH2392-1A</strain>
    </source>
</reference>
<feature type="transmembrane region" description="Helical" evidence="6">
    <location>
        <begin position="346"/>
        <end position="369"/>
    </location>
</feature>
<dbReference type="InterPro" id="IPR005829">
    <property type="entry name" value="Sugar_transporter_CS"/>
</dbReference>
<dbReference type="InterPro" id="IPR011701">
    <property type="entry name" value="MFS"/>
</dbReference>
<dbReference type="GO" id="GO:0022857">
    <property type="term" value="F:transmembrane transporter activity"/>
    <property type="evidence" value="ECO:0007669"/>
    <property type="project" value="InterPro"/>
</dbReference>
<evidence type="ECO:0000256" key="3">
    <source>
        <dbReference type="ARBA" id="ARBA00022989"/>
    </source>
</evidence>
<dbReference type="RefSeq" id="XP_060290305.1">
    <property type="nucleotide sequence ID" value="XM_060446875.1"/>
</dbReference>
<evidence type="ECO:0000256" key="4">
    <source>
        <dbReference type="ARBA" id="ARBA00023136"/>
    </source>
</evidence>
<accession>A0AA40DJB0</accession>
<feature type="transmembrane region" description="Helical" evidence="6">
    <location>
        <begin position="525"/>
        <end position="543"/>
    </location>
</feature>
<comment type="caution">
    <text evidence="8">The sequence shown here is derived from an EMBL/GenBank/DDBJ whole genome shotgun (WGS) entry which is preliminary data.</text>
</comment>
<evidence type="ECO:0000256" key="2">
    <source>
        <dbReference type="ARBA" id="ARBA00022692"/>
    </source>
</evidence>
<feature type="compositionally biased region" description="Polar residues" evidence="5">
    <location>
        <begin position="1"/>
        <end position="10"/>
    </location>
</feature>
<keyword evidence="3 6" id="KW-1133">Transmembrane helix</keyword>
<evidence type="ECO:0000256" key="1">
    <source>
        <dbReference type="ARBA" id="ARBA00004141"/>
    </source>
</evidence>
<feature type="transmembrane region" description="Helical" evidence="6">
    <location>
        <begin position="83"/>
        <end position="101"/>
    </location>
</feature>
<feature type="transmembrane region" description="Helical" evidence="6">
    <location>
        <begin position="172"/>
        <end position="193"/>
    </location>
</feature>
<proteinExistence type="predicted"/>
<feature type="transmembrane region" description="Helical" evidence="6">
    <location>
        <begin position="269"/>
        <end position="291"/>
    </location>
</feature>
<feature type="transmembrane region" description="Helical" evidence="6">
    <location>
        <begin position="239"/>
        <end position="263"/>
    </location>
</feature>
<dbReference type="EMBL" id="JAUIRO010000008">
    <property type="protein sequence ID" value="KAK0703446.1"/>
    <property type="molecule type" value="Genomic_DNA"/>
</dbReference>
<feature type="transmembrane region" description="Helical" evidence="6">
    <location>
        <begin position="199"/>
        <end position="219"/>
    </location>
</feature>
<feature type="transmembrane region" description="Helical" evidence="6">
    <location>
        <begin position="46"/>
        <end position="71"/>
    </location>
</feature>
<feature type="transmembrane region" description="Helical" evidence="6">
    <location>
        <begin position="444"/>
        <end position="465"/>
    </location>
</feature>
<dbReference type="Pfam" id="PF07690">
    <property type="entry name" value="MFS_1"/>
    <property type="match status" value="1"/>
</dbReference>
<feature type="compositionally biased region" description="Polar residues" evidence="5">
    <location>
        <begin position="25"/>
        <end position="39"/>
    </location>
</feature>
<dbReference type="AlphaFoldDB" id="A0AA40DJB0"/>
<name>A0AA40DJB0_9PEZI</name>
<feature type="transmembrane region" description="Helical" evidence="6">
    <location>
        <begin position="312"/>
        <end position="334"/>
    </location>
</feature>
<feature type="transmembrane region" description="Helical" evidence="6">
    <location>
        <begin position="113"/>
        <end position="132"/>
    </location>
</feature>
<dbReference type="SUPFAM" id="SSF103473">
    <property type="entry name" value="MFS general substrate transporter"/>
    <property type="match status" value="2"/>
</dbReference>
<feature type="transmembrane region" description="Helical" evidence="6">
    <location>
        <begin position="381"/>
        <end position="399"/>
    </location>
</feature>
<evidence type="ECO:0000313" key="8">
    <source>
        <dbReference type="EMBL" id="KAK0703446.1"/>
    </source>
</evidence>